<proteinExistence type="predicted"/>
<reference evidence="2" key="1">
    <citation type="submission" date="2017-10" db="EMBL/GenBank/DDBJ databases">
        <title>Campylobacter species from seals.</title>
        <authorList>
            <person name="Gilbert M.J."/>
            <person name="Zomer A.L."/>
            <person name="Timmerman A.J."/>
            <person name="Duim B."/>
            <person name="Wagenaar J.A."/>
        </authorList>
    </citation>
    <scope>NUCLEOTIDE SEQUENCE [LARGE SCALE GENOMIC DNA]</scope>
    <source>
        <strain evidence="2">17S00004-5</strain>
    </source>
</reference>
<dbReference type="Pfam" id="PF09684">
    <property type="entry name" value="Tail_P2_I"/>
    <property type="match status" value="1"/>
</dbReference>
<dbReference type="OrthoDB" id="90759at2"/>
<dbReference type="InterPro" id="IPR006521">
    <property type="entry name" value="Tail_protein_I"/>
</dbReference>
<evidence type="ECO:0000313" key="2">
    <source>
        <dbReference type="Proteomes" id="UP000240535"/>
    </source>
</evidence>
<dbReference type="EMBL" id="PDHH01000008">
    <property type="protein sequence ID" value="PSM51364.1"/>
    <property type="molecule type" value="Genomic_DNA"/>
</dbReference>
<comment type="caution">
    <text evidence="1">The sequence shown here is derived from an EMBL/GenBank/DDBJ whole genome shotgun (WGS) entry which is preliminary data.</text>
</comment>
<dbReference type="NCBIfam" id="TIGR01634">
    <property type="entry name" value="tail_P2_I"/>
    <property type="match status" value="1"/>
</dbReference>
<dbReference type="Proteomes" id="UP000240535">
    <property type="component" value="Unassembled WGS sequence"/>
</dbReference>
<name>A0A2P8QYP1_9BACT</name>
<keyword evidence="2" id="KW-1185">Reference proteome</keyword>
<dbReference type="RefSeq" id="WP_106872566.1">
    <property type="nucleotide sequence ID" value="NZ_CP053841.1"/>
</dbReference>
<dbReference type="AlphaFoldDB" id="A0A2P8QYP1"/>
<evidence type="ECO:0000313" key="1">
    <source>
        <dbReference type="EMBL" id="PSM51364.1"/>
    </source>
</evidence>
<protein>
    <submittedName>
        <fullName evidence="1">Phage tail protein I</fullName>
    </submittedName>
</protein>
<accession>A0A2P8QYP1</accession>
<gene>
    <name evidence="1" type="ORF">CQ405_08215</name>
</gene>
<organism evidence="1 2">
    <name type="scientific">Campylobacter blaseri</name>
    <dbReference type="NCBI Taxonomy" id="2042961"/>
    <lineage>
        <taxon>Bacteria</taxon>
        <taxon>Pseudomonadati</taxon>
        <taxon>Campylobacterota</taxon>
        <taxon>Epsilonproteobacteria</taxon>
        <taxon>Campylobacterales</taxon>
        <taxon>Campylobacteraceae</taxon>
        <taxon>Campylobacter</taxon>
    </lineage>
</organism>
<sequence>MSHILPNHKAKIDKKFDELFGLRFDELNINVINTLAYKCPSKLLPILAKSFDVSIAGLNEKNARELIFNAFEIHYYSGTIYSLSKALKSFFGDSKVIEWFDYKGKPYHFKVELDISKHGLLKEDYEKIDGLIEEYKNVRSVLGGITLISKNKGVEFNALATLSGEITTIYPFVLRNLNTHFKNYYALALIQTEIYKTTILKSDPMPIKIYNLAHKNGLLSGELKGVGGNFNLIINDSFVFGFERSNKLEMMFKGVVKDGNEFSVVIKDSINSSSKYRVIANN</sequence>